<protein>
    <submittedName>
        <fullName evidence="2">Uncharacterized protein</fullName>
    </submittedName>
</protein>
<sequence length="196" mass="22783">MTTYIKNKGFTETFFQDDHRHKKSSQMKWEADYNGNIANIKVNVDNNGKKNKYQMQFNNEDLANILSVPAVNQPLHQRLQQDFLSDALPSDDELYFEQEPQPILFQMNVPTREEYSSNSSSIPSLTSLMSPLSTREKKARLYTPKPKTMRIHYTTARGTGKKRKSKSTKRRKSVKRHKRTSHSNPTPLAQFFGNRL</sequence>
<proteinExistence type="predicted"/>
<dbReference type="EMBL" id="MN739044">
    <property type="protein sequence ID" value="QHS85538.1"/>
    <property type="molecule type" value="Genomic_DNA"/>
</dbReference>
<feature type="region of interest" description="Disordered" evidence="1">
    <location>
        <begin position="115"/>
        <end position="136"/>
    </location>
</feature>
<accession>A0A6C0B1X5</accession>
<organism evidence="2">
    <name type="scientific">viral metagenome</name>
    <dbReference type="NCBI Taxonomy" id="1070528"/>
    <lineage>
        <taxon>unclassified sequences</taxon>
        <taxon>metagenomes</taxon>
        <taxon>organismal metagenomes</taxon>
    </lineage>
</organism>
<reference evidence="2" key="1">
    <citation type="journal article" date="2020" name="Nature">
        <title>Giant virus diversity and host interactions through global metagenomics.</title>
        <authorList>
            <person name="Schulz F."/>
            <person name="Roux S."/>
            <person name="Paez-Espino D."/>
            <person name="Jungbluth S."/>
            <person name="Walsh D.A."/>
            <person name="Denef V.J."/>
            <person name="McMahon K.D."/>
            <person name="Konstantinidis K.T."/>
            <person name="Eloe-Fadrosh E.A."/>
            <person name="Kyrpides N.C."/>
            <person name="Woyke T."/>
        </authorList>
    </citation>
    <scope>NUCLEOTIDE SEQUENCE</scope>
    <source>
        <strain evidence="2">GVMAG-M-3300009182-78</strain>
    </source>
</reference>
<name>A0A6C0B1X5_9ZZZZ</name>
<feature type="compositionally biased region" description="Basic residues" evidence="1">
    <location>
        <begin position="159"/>
        <end position="181"/>
    </location>
</feature>
<evidence type="ECO:0000313" key="2">
    <source>
        <dbReference type="EMBL" id="QHS85538.1"/>
    </source>
</evidence>
<feature type="compositionally biased region" description="Low complexity" evidence="1">
    <location>
        <begin position="116"/>
        <end position="133"/>
    </location>
</feature>
<dbReference type="AlphaFoldDB" id="A0A6C0B1X5"/>
<feature type="region of interest" description="Disordered" evidence="1">
    <location>
        <begin position="151"/>
        <end position="196"/>
    </location>
</feature>
<evidence type="ECO:0000256" key="1">
    <source>
        <dbReference type="SAM" id="MobiDB-lite"/>
    </source>
</evidence>